<sequence length="249" mass="27196">MRHTAAFAVAATSISVVAALAVPRPWIHDDVQSYHRLPSRDGYPSSVAAATNDLKPTQADAKKTLYLSIRDFDPWEITEAKSQQLHSSTGTSGGSHDHNAYLPPSPAPHTQEKIDITAHDTSTDDSKNLKSILADAETRLQLFYRSVGPAEGGDENKHHLPFHEDYLEKPVRTYRLHSHDEYLEGSGSDAAKGPGYTPAGTKEETEEKVQRRCVWGKRCKDICAQGGVGNLIGCIWNCGGDANMPTCSE</sequence>
<evidence type="ECO:0000313" key="3">
    <source>
        <dbReference type="EMBL" id="KAF9740363.1"/>
    </source>
</evidence>
<evidence type="ECO:0000256" key="2">
    <source>
        <dbReference type="SAM" id="SignalP"/>
    </source>
</evidence>
<feature type="region of interest" description="Disordered" evidence="1">
    <location>
        <begin position="82"/>
        <end position="111"/>
    </location>
</feature>
<proteinExistence type="predicted"/>
<reference evidence="3" key="1">
    <citation type="journal article" date="2020" name="Mol. Plant Microbe Interact.">
        <title>Genome Sequence of the Biocontrol Agent Coniothyrium minitans strain Conio (IMI 134523).</title>
        <authorList>
            <person name="Patel D."/>
            <person name="Shittu T.A."/>
            <person name="Baroncelli R."/>
            <person name="Muthumeenakshi S."/>
            <person name="Osborne T.H."/>
            <person name="Janganan T.K."/>
            <person name="Sreenivasaprasad S."/>
        </authorList>
    </citation>
    <scope>NUCLEOTIDE SEQUENCE</scope>
    <source>
        <strain evidence="3">Conio</strain>
    </source>
</reference>
<accession>A0A9P6KUX4</accession>
<comment type="caution">
    <text evidence="3">The sequence shown here is derived from an EMBL/GenBank/DDBJ whole genome shotgun (WGS) entry which is preliminary data.</text>
</comment>
<organism evidence="3 4">
    <name type="scientific">Paraphaeosphaeria minitans</name>
    <dbReference type="NCBI Taxonomy" id="565426"/>
    <lineage>
        <taxon>Eukaryota</taxon>
        <taxon>Fungi</taxon>
        <taxon>Dikarya</taxon>
        <taxon>Ascomycota</taxon>
        <taxon>Pezizomycotina</taxon>
        <taxon>Dothideomycetes</taxon>
        <taxon>Pleosporomycetidae</taxon>
        <taxon>Pleosporales</taxon>
        <taxon>Massarineae</taxon>
        <taxon>Didymosphaeriaceae</taxon>
        <taxon>Paraphaeosphaeria</taxon>
    </lineage>
</organism>
<dbReference type="AlphaFoldDB" id="A0A9P6KUX4"/>
<protein>
    <submittedName>
        <fullName evidence="3">Uncharacterized protein</fullName>
    </submittedName>
</protein>
<feature type="region of interest" description="Disordered" evidence="1">
    <location>
        <begin position="183"/>
        <end position="205"/>
    </location>
</feature>
<feature type="signal peptide" evidence="2">
    <location>
        <begin position="1"/>
        <end position="19"/>
    </location>
</feature>
<keyword evidence="4" id="KW-1185">Reference proteome</keyword>
<name>A0A9P6KUX4_9PLEO</name>
<keyword evidence="2" id="KW-0732">Signal</keyword>
<feature type="chain" id="PRO_5040126037" evidence="2">
    <location>
        <begin position="20"/>
        <end position="249"/>
    </location>
</feature>
<gene>
    <name evidence="3" type="ORF">PMIN01_02998</name>
</gene>
<evidence type="ECO:0000256" key="1">
    <source>
        <dbReference type="SAM" id="MobiDB-lite"/>
    </source>
</evidence>
<dbReference type="EMBL" id="WJXW01000002">
    <property type="protein sequence ID" value="KAF9740363.1"/>
    <property type="molecule type" value="Genomic_DNA"/>
</dbReference>
<dbReference type="OrthoDB" id="10458419at2759"/>
<evidence type="ECO:0000313" key="4">
    <source>
        <dbReference type="Proteomes" id="UP000756921"/>
    </source>
</evidence>
<dbReference type="Proteomes" id="UP000756921">
    <property type="component" value="Unassembled WGS sequence"/>
</dbReference>